<name>A0A9D0ZSQ4_9FIRM</name>
<feature type="domain" description="RsdA/BaiN/AoA(So)-like Rossmann fold-like" evidence="4">
    <location>
        <begin position="2"/>
        <end position="401"/>
    </location>
</feature>
<proteinExistence type="predicted"/>
<dbReference type="AlphaFoldDB" id="A0A9D0ZSQ4"/>
<comment type="cofactor">
    <cofactor evidence="1">
        <name>FAD</name>
        <dbReference type="ChEBI" id="CHEBI:57692"/>
    </cofactor>
</comment>
<reference evidence="6" key="2">
    <citation type="journal article" date="2021" name="PeerJ">
        <title>Extensive microbial diversity within the chicken gut microbiome revealed by metagenomics and culture.</title>
        <authorList>
            <person name="Gilroy R."/>
            <person name="Ravi A."/>
            <person name="Getino M."/>
            <person name="Pursley I."/>
            <person name="Horton D.L."/>
            <person name="Alikhan N.F."/>
            <person name="Baker D."/>
            <person name="Gharbi K."/>
            <person name="Hall N."/>
            <person name="Watson M."/>
            <person name="Adriaenssens E.M."/>
            <person name="Foster-Nyarko E."/>
            <person name="Jarju S."/>
            <person name="Secka A."/>
            <person name="Antonio M."/>
            <person name="Oren A."/>
            <person name="Chaudhuri R.R."/>
            <person name="La Ragione R."/>
            <person name="Hildebrand F."/>
            <person name="Pallen M.J."/>
        </authorList>
    </citation>
    <scope>NUCLEOTIDE SEQUENCE</scope>
    <source>
        <strain evidence="6">ChiSjej3B21-11622</strain>
    </source>
</reference>
<evidence type="ECO:0000256" key="1">
    <source>
        <dbReference type="ARBA" id="ARBA00001974"/>
    </source>
</evidence>
<evidence type="ECO:0000313" key="7">
    <source>
        <dbReference type="Proteomes" id="UP000886886"/>
    </source>
</evidence>
<keyword evidence="3" id="KW-0274">FAD</keyword>
<dbReference type="Pfam" id="PF03486">
    <property type="entry name" value="HI0933_like"/>
    <property type="match status" value="1"/>
</dbReference>
<sequence>MEIIVIGGGPAGLTAAIFAARSGARVTVLEGMEKPGKKLLMTGNGRCNLTNLTIQGAQGYQSDCLKGVDAILRTFSYLETLSFFRELGLLTRVRQESLVYPYSEQAASVLDALLKEVRRLSIKLKCREKVLRVVPEKDRFWVKTSSWEYEASRVILAAGGCAVPATGSDGSGFSIARELSHSLIPAYPGLVPLTVKERVGKSMEGVRCQAQAALFVNGKECGKETGELQWTSYGISGILIFQLSRRAVREQALGKKVEIVLDLFPDYSEEELLTLLGCQTILETNSVPSYEGYLGGIFHKKVLNALLGSLSLKPGSPMTDEEVRKVLHLAKHLKLTITGSRSFDQAQISTGGIPLSEVDGSTLESKKVPHLYVCGELVNVDGPCGGFNLQWAFASGCLAGRSAAREEETL</sequence>
<evidence type="ECO:0000313" key="6">
    <source>
        <dbReference type="EMBL" id="HIQ95267.1"/>
    </source>
</evidence>
<dbReference type="NCBIfam" id="TIGR00275">
    <property type="entry name" value="aminoacetone oxidase family FAD-binding enzyme"/>
    <property type="match status" value="1"/>
</dbReference>
<evidence type="ECO:0000256" key="3">
    <source>
        <dbReference type="ARBA" id="ARBA00022827"/>
    </source>
</evidence>
<dbReference type="PANTHER" id="PTHR42887:SF2">
    <property type="entry name" value="OS12G0638800 PROTEIN"/>
    <property type="match status" value="1"/>
</dbReference>
<dbReference type="SUPFAM" id="SSF51905">
    <property type="entry name" value="FAD/NAD(P)-binding domain"/>
    <property type="match status" value="1"/>
</dbReference>
<protein>
    <submittedName>
        <fullName evidence="6">NAD(P)/FAD-dependent oxidoreductase</fullName>
    </submittedName>
</protein>
<organism evidence="6 7">
    <name type="scientific">Candidatus Limivivens merdigallinarum</name>
    <dbReference type="NCBI Taxonomy" id="2840859"/>
    <lineage>
        <taxon>Bacteria</taxon>
        <taxon>Bacillati</taxon>
        <taxon>Bacillota</taxon>
        <taxon>Clostridia</taxon>
        <taxon>Lachnospirales</taxon>
        <taxon>Lachnospiraceae</taxon>
        <taxon>Lachnospiraceae incertae sedis</taxon>
        <taxon>Candidatus Limivivens</taxon>
    </lineage>
</organism>
<dbReference type="InterPro" id="IPR023166">
    <property type="entry name" value="BaiN-like_dom_sf"/>
</dbReference>
<dbReference type="PRINTS" id="PR00411">
    <property type="entry name" value="PNDRDTASEI"/>
</dbReference>
<accession>A0A9D0ZSQ4</accession>
<dbReference type="Gene3D" id="1.10.8.260">
    <property type="entry name" value="HI0933 insert domain-like"/>
    <property type="match status" value="1"/>
</dbReference>
<feature type="domain" description="RsdA/BaiN/AoA(So)-like insert" evidence="5">
    <location>
        <begin position="187"/>
        <end position="348"/>
    </location>
</feature>
<dbReference type="SUPFAM" id="SSF160996">
    <property type="entry name" value="HI0933 insert domain-like"/>
    <property type="match status" value="1"/>
</dbReference>
<dbReference type="Gene3D" id="3.50.50.60">
    <property type="entry name" value="FAD/NAD(P)-binding domain"/>
    <property type="match status" value="1"/>
</dbReference>
<reference evidence="6" key="1">
    <citation type="submission" date="2020-10" db="EMBL/GenBank/DDBJ databases">
        <authorList>
            <person name="Gilroy R."/>
        </authorList>
    </citation>
    <scope>NUCLEOTIDE SEQUENCE</scope>
    <source>
        <strain evidence="6">ChiSjej3B21-11622</strain>
    </source>
</reference>
<dbReference type="InterPro" id="IPR057661">
    <property type="entry name" value="RsdA/BaiN/AoA(So)_Rossmann"/>
</dbReference>
<dbReference type="Proteomes" id="UP000886886">
    <property type="component" value="Unassembled WGS sequence"/>
</dbReference>
<dbReference type="PRINTS" id="PR00368">
    <property type="entry name" value="FADPNR"/>
</dbReference>
<dbReference type="InterPro" id="IPR036188">
    <property type="entry name" value="FAD/NAD-bd_sf"/>
</dbReference>
<comment type="caution">
    <text evidence="6">The sequence shown here is derived from an EMBL/GenBank/DDBJ whole genome shotgun (WGS) entry which is preliminary data.</text>
</comment>
<dbReference type="Gene3D" id="2.40.30.10">
    <property type="entry name" value="Translation factors"/>
    <property type="match status" value="1"/>
</dbReference>
<gene>
    <name evidence="6" type="ORF">IAB26_01765</name>
</gene>
<dbReference type="Pfam" id="PF22780">
    <property type="entry name" value="HI0933_like_1st"/>
    <property type="match status" value="1"/>
</dbReference>
<keyword evidence="2" id="KW-0285">Flavoprotein</keyword>
<evidence type="ECO:0000259" key="5">
    <source>
        <dbReference type="Pfam" id="PF22780"/>
    </source>
</evidence>
<dbReference type="InterPro" id="IPR055178">
    <property type="entry name" value="RsdA/BaiN/AoA(So)-like_dom"/>
</dbReference>
<evidence type="ECO:0000259" key="4">
    <source>
        <dbReference type="Pfam" id="PF03486"/>
    </source>
</evidence>
<dbReference type="InterPro" id="IPR004792">
    <property type="entry name" value="BaiN-like"/>
</dbReference>
<dbReference type="PANTHER" id="PTHR42887">
    <property type="entry name" value="OS12G0638800 PROTEIN"/>
    <property type="match status" value="1"/>
</dbReference>
<dbReference type="EMBL" id="DVFT01000024">
    <property type="protein sequence ID" value="HIQ95267.1"/>
    <property type="molecule type" value="Genomic_DNA"/>
</dbReference>
<evidence type="ECO:0000256" key="2">
    <source>
        <dbReference type="ARBA" id="ARBA00022630"/>
    </source>
</evidence>